<gene>
    <name evidence="3" type="ORF">JBS370_LOCUS27336</name>
    <name evidence="2" type="ORF">ZHD862_LOCUS14884</name>
</gene>
<dbReference type="GO" id="GO:0008782">
    <property type="term" value="F:adenosylhomocysteine nucleosidase activity"/>
    <property type="evidence" value="ECO:0007669"/>
    <property type="project" value="TreeGrafter"/>
</dbReference>
<dbReference type="Proteomes" id="UP000663836">
    <property type="component" value="Unassembled WGS sequence"/>
</dbReference>
<dbReference type="PANTHER" id="PTHR46832:SF1">
    <property type="entry name" value="5'-METHYLTHIOADENOSINE_S-ADENOSYLHOMOCYSTEINE NUCLEOSIDASE"/>
    <property type="match status" value="1"/>
</dbReference>
<dbReference type="SUPFAM" id="SSF53167">
    <property type="entry name" value="Purine and uridine phosphorylases"/>
    <property type="match status" value="1"/>
</dbReference>
<organism evidence="2 4">
    <name type="scientific">Rotaria sordida</name>
    <dbReference type="NCBI Taxonomy" id="392033"/>
    <lineage>
        <taxon>Eukaryota</taxon>
        <taxon>Metazoa</taxon>
        <taxon>Spiralia</taxon>
        <taxon>Gnathifera</taxon>
        <taxon>Rotifera</taxon>
        <taxon>Eurotatoria</taxon>
        <taxon>Bdelloidea</taxon>
        <taxon>Philodinida</taxon>
        <taxon>Philodinidae</taxon>
        <taxon>Rotaria</taxon>
    </lineage>
</organism>
<evidence type="ECO:0000313" key="2">
    <source>
        <dbReference type="EMBL" id="CAF1047641.1"/>
    </source>
</evidence>
<dbReference type="CDD" id="cd09008">
    <property type="entry name" value="MTAN"/>
    <property type="match status" value="1"/>
</dbReference>
<dbReference type="EMBL" id="CAJNOT010000657">
    <property type="protein sequence ID" value="CAF1047641.1"/>
    <property type="molecule type" value="Genomic_DNA"/>
</dbReference>
<evidence type="ECO:0000313" key="4">
    <source>
        <dbReference type="Proteomes" id="UP000663864"/>
    </source>
</evidence>
<dbReference type="Pfam" id="PF01048">
    <property type="entry name" value="PNP_UDP_1"/>
    <property type="match status" value="1"/>
</dbReference>
<name>A0A814K8C6_9BILA</name>
<dbReference type="Proteomes" id="UP000663864">
    <property type="component" value="Unassembled WGS sequence"/>
</dbReference>
<reference evidence="2" key="1">
    <citation type="submission" date="2021-02" db="EMBL/GenBank/DDBJ databases">
        <authorList>
            <person name="Nowell W R."/>
        </authorList>
    </citation>
    <scope>NUCLEOTIDE SEQUENCE</scope>
</reference>
<dbReference type="PANTHER" id="PTHR46832">
    <property type="entry name" value="5'-METHYLTHIOADENOSINE/S-ADENOSYLHOMOCYSTEINE NUCLEOSIDASE"/>
    <property type="match status" value="1"/>
</dbReference>
<proteinExistence type="predicted"/>
<protein>
    <recommendedName>
        <fullName evidence="1">Nucleoside phosphorylase domain-containing protein</fullName>
    </recommendedName>
</protein>
<dbReference type="GO" id="GO:0019284">
    <property type="term" value="P:L-methionine salvage from S-adenosylmethionine"/>
    <property type="evidence" value="ECO:0007669"/>
    <property type="project" value="TreeGrafter"/>
</dbReference>
<dbReference type="GO" id="GO:0009116">
    <property type="term" value="P:nucleoside metabolic process"/>
    <property type="evidence" value="ECO:0007669"/>
    <property type="project" value="InterPro"/>
</dbReference>
<dbReference type="Gene3D" id="3.40.50.1580">
    <property type="entry name" value="Nucleoside phosphorylase domain"/>
    <property type="match status" value="1"/>
</dbReference>
<dbReference type="EMBL" id="CAJOBD010005107">
    <property type="protein sequence ID" value="CAF4019837.1"/>
    <property type="molecule type" value="Genomic_DNA"/>
</dbReference>
<dbReference type="InterPro" id="IPR000845">
    <property type="entry name" value="Nucleoside_phosphorylase_d"/>
</dbReference>
<sequence>MTSSLQQEKPQFHDAKDIIVILGAVPQEITLLVNALEMSEKKQLWGIPYWQGKLHGRYVVIAITGIGKTYTGMTSTLFIKEFQPRLVLMTGTGARINPQLRTGDIIVATHTYEHDYGSLTTDKDMVYRPMNSPDDGKEVINEFKPSAAMLALAQTAIESYQPQTIIIDENISYENSVRFGVIASSDLFGVPQARIGLLRNQFKVDIMEMESGPLGHVCQTFGVPYLIVRSGSNIAQEAPNNDYLRLSPIAALEGAKFLLHFIKFLN</sequence>
<comment type="caution">
    <text evidence="2">The sequence shown here is derived from an EMBL/GenBank/DDBJ whole genome shotgun (WGS) entry which is preliminary data.</text>
</comment>
<dbReference type="InterPro" id="IPR035994">
    <property type="entry name" value="Nucleoside_phosphorylase_sf"/>
</dbReference>
<dbReference type="GO" id="GO:0005829">
    <property type="term" value="C:cytosol"/>
    <property type="evidence" value="ECO:0007669"/>
    <property type="project" value="TreeGrafter"/>
</dbReference>
<dbReference type="AlphaFoldDB" id="A0A814K8C6"/>
<feature type="domain" description="Nucleoside phosphorylase" evidence="1">
    <location>
        <begin position="19"/>
        <end position="262"/>
    </location>
</feature>
<accession>A0A814K8C6</accession>
<evidence type="ECO:0000259" key="1">
    <source>
        <dbReference type="Pfam" id="PF01048"/>
    </source>
</evidence>
<evidence type="ECO:0000313" key="3">
    <source>
        <dbReference type="EMBL" id="CAF4019837.1"/>
    </source>
</evidence>
<dbReference type="GO" id="GO:0008930">
    <property type="term" value="F:methylthioadenosine nucleosidase activity"/>
    <property type="evidence" value="ECO:0007669"/>
    <property type="project" value="TreeGrafter"/>
</dbReference>